<dbReference type="Proteomes" id="UP000197138">
    <property type="component" value="Unassembled WGS sequence"/>
</dbReference>
<dbReference type="PANTHER" id="PTHR11005">
    <property type="entry name" value="LYSOSOMAL ACID LIPASE-RELATED"/>
    <property type="match status" value="1"/>
</dbReference>
<dbReference type="Gene3D" id="3.40.50.1820">
    <property type="entry name" value="alpha/beta hydrolase"/>
    <property type="match status" value="1"/>
</dbReference>
<accession>A0A218XYX8</accession>
<feature type="compositionally biased region" description="Acidic residues" evidence="1">
    <location>
        <begin position="144"/>
        <end position="159"/>
    </location>
</feature>
<sequence length="756" mass="86159">MSEDQLWNNRRLDDPVQRFVDYVIVVIKESVLFLHLPSCVPNSEIFRLLLCLLCWVAVISPHFLCSAQSVKTITYESVNSIVRVINGVSALLLAILPEKSSILEGMHGWELRPRVRGPRFPRWMENGVSSFNLFVHELSVDPDDSSCEDLSSDEEDGDEHDYPPSPLSQISHVSRASSLSRNNRQRMCWITLMFSWILLPAELLSSVLFQLSDFYYPSQPGTSPAAGNEISSLTNSANKVYALKDLIIHRTTDRRRGVIEDLHLATEIFIESLFDSVHKAAHYILSPLEAISLIWRWIFLSEGSTGDDAYYDSSADVSVPTDIIGDHDLTPSECNTPFQHTILNTDARTCQDVITELGYPYEAIHVVTADGYILLLERIPRRDARKAVYLQHGILDSSMGWVSNGVVGSPAFAAYDKGYDVFLGNFRGLVSREHVNKNISSQQYWNYSVNEHGTQDIPAMIEKIYEVKTCELNLLNPSDNMDKEIDSDQPFKLCTICHSLGGAAMLMYVITRRIEEKPHRLSRLILLSPAGFHDDSNLTFIAAENFFMLFTPLLSPLIPAFYIPTRFFRMLLNKLARDFHDYPALGGLVQTIMSYLIGGDSSNWVGVMGLPHYNMNDMPGLSFRVAHHLAQMKRARKFRMYDYGSPYLNMEIYGDLKPLDLGEYFSFIDVPVDLVAGRKDEVIKPTMVRKHYKLMKASAVDVSYREFEYAHLDFTFSHREELLDYVMSRLRLIEPIPKQQISQKSRSKRRRSVLDS</sequence>
<protein>
    <recommendedName>
        <fullName evidence="2">Partial AB-hydrolase lipase domain-containing protein</fullName>
    </recommendedName>
</protein>
<evidence type="ECO:0000259" key="2">
    <source>
        <dbReference type="Pfam" id="PF04083"/>
    </source>
</evidence>
<evidence type="ECO:0000313" key="3">
    <source>
        <dbReference type="EMBL" id="OWM90315.1"/>
    </source>
</evidence>
<evidence type="ECO:0000313" key="4">
    <source>
        <dbReference type="Proteomes" id="UP000197138"/>
    </source>
</evidence>
<dbReference type="AlphaFoldDB" id="A0A218XYX8"/>
<dbReference type="GO" id="GO:0006629">
    <property type="term" value="P:lipid metabolic process"/>
    <property type="evidence" value="ECO:0007669"/>
    <property type="project" value="InterPro"/>
</dbReference>
<feature type="domain" description="Partial AB-hydrolase lipase" evidence="2">
    <location>
        <begin position="351"/>
        <end position="405"/>
    </location>
</feature>
<comment type="caution">
    <text evidence="3">The sequence shown here is derived from an EMBL/GenBank/DDBJ whole genome shotgun (WGS) entry which is preliminary data.</text>
</comment>
<dbReference type="InterPro" id="IPR006693">
    <property type="entry name" value="AB_hydrolase_lipase"/>
</dbReference>
<organism evidence="3 4">
    <name type="scientific">Punica granatum</name>
    <name type="common">Pomegranate</name>
    <dbReference type="NCBI Taxonomy" id="22663"/>
    <lineage>
        <taxon>Eukaryota</taxon>
        <taxon>Viridiplantae</taxon>
        <taxon>Streptophyta</taxon>
        <taxon>Embryophyta</taxon>
        <taxon>Tracheophyta</taxon>
        <taxon>Spermatophyta</taxon>
        <taxon>Magnoliopsida</taxon>
        <taxon>eudicotyledons</taxon>
        <taxon>Gunneridae</taxon>
        <taxon>Pentapetalae</taxon>
        <taxon>rosids</taxon>
        <taxon>malvids</taxon>
        <taxon>Myrtales</taxon>
        <taxon>Lythraceae</taxon>
        <taxon>Punica</taxon>
    </lineage>
</organism>
<name>A0A218XYX8_PUNGR</name>
<dbReference type="EMBL" id="MTKT01000548">
    <property type="protein sequence ID" value="OWM90315.1"/>
    <property type="molecule type" value="Genomic_DNA"/>
</dbReference>
<dbReference type="FunFam" id="3.40.50.1820:FF:000091">
    <property type="entry name" value="Gastric triacylglycerol lipase"/>
    <property type="match status" value="1"/>
</dbReference>
<reference evidence="4" key="1">
    <citation type="journal article" date="2017" name="Plant J.">
        <title>The pomegranate (Punica granatum L.) genome and the genomics of punicalagin biosynthesis.</title>
        <authorList>
            <person name="Qin G."/>
            <person name="Xu C."/>
            <person name="Ming R."/>
            <person name="Tang H."/>
            <person name="Guyot R."/>
            <person name="Kramer E.M."/>
            <person name="Hu Y."/>
            <person name="Yi X."/>
            <person name="Qi Y."/>
            <person name="Xu X."/>
            <person name="Gao Z."/>
            <person name="Pan H."/>
            <person name="Jian J."/>
            <person name="Tian Y."/>
            <person name="Yue Z."/>
            <person name="Xu Y."/>
        </authorList>
    </citation>
    <scope>NUCLEOTIDE SEQUENCE [LARGE SCALE GENOMIC DNA]</scope>
    <source>
        <strain evidence="4">cv. Dabenzi</strain>
    </source>
</reference>
<dbReference type="SUPFAM" id="SSF53474">
    <property type="entry name" value="alpha/beta-Hydrolases"/>
    <property type="match status" value="1"/>
</dbReference>
<evidence type="ECO:0000256" key="1">
    <source>
        <dbReference type="SAM" id="MobiDB-lite"/>
    </source>
</evidence>
<dbReference type="InterPro" id="IPR029058">
    <property type="entry name" value="AB_hydrolase_fold"/>
</dbReference>
<dbReference type="Pfam" id="PF04083">
    <property type="entry name" value="Abhydro_lipase"/>
    <property type="match status" value="1"/>
</dbReference>
<feature type="region of interest" description="Disordered" evidence="1">
    <location>
        <begin position="144"/>
        <end position="174"/>
    </location>
</feature>
<proteinExistence type="predicted"/>
<gene>
    <name evidence="3" type="ORF">CDL15_Pgr014617</name>
</gene>